<organism evidence="2">
    <name type="scientific">viral metagenome</name>
    <dbReference type="NCBI Taxonomy" id="1070528"/>
    <lineage>
        <taxon>unclassified sequences</taxon>
        <taxon>metagenomes</taxon>
        <taxon>organismal metagenomes</taxon>
    </lineage>
</organism>
<dbReference type="EMBL" id="MT143237">
    <property type="protein sequence ID" value="QJA94496.1"/>
    <property type="molecule type" value="Genomic_DNA"/>
</dbReference>
<keyword evidence="1" id="KW-0472">Membrane</keyword>
<feature type="transmembrane region" description="Helical" evidence="1">
    <location>
        <begin position="33"/>
        <end position="55"/>
    </location>
</feature>
<keyword evidence="1" id="KW-1133">Transmembrane helix</keyword>
<keyword evidence="1" id="KW-0812">Transmembrane</keyword>
<reference evidence="2" key="1">
    <citation type="submission" date="2020-03" db="EMBL/GenBank/DDBJ databases">
        <title>The deep terrestrial virosphere.</title>
        <authorList>
            <person name="Holmfeldt K."/>
            <person name="Nilsson E."/>
            <person name="Simone D."/>
            <person name="Lopez-Fernandez M."/>
            <person name="Wu X."/>
            <person name="de Brujin I."/>
            <person name="Lundin D."/>
            <person name="Andersson A."/>
            <person name="Bertilsson S."/>
            <person name="Dopson M."/>
        </authorList>
    </citation>
    <scope>NUCLEOTIDE SEQUENCE</scope>
    <source>
        <strain evidence="2">MM415B03842</strain>
    </source>
</reference>
<name>A0A6M3LH01_9ZZZZ</name>
<protein>
    <submittedName>
        <fullName evidence="2">Uncharacterized protein</fullName>
    </submittedName>
</protein>
<dbReference type="AlphaFoldDB" id="A0A6M3LH01"/>
<evidence type="ECO:0000313" key="2">
    <source>
        <dbReference type="EMBL" id="QJA94496.1"/>
    </source>
</evidence>
<proteinExistence type="predicted"/>
<evidence type="ECO:0000256" key="1">
    <source>
        <dbReference type="SAM" id="Phobius"/>
    </source>
</evidence>
<accession>A0A6M3LH01</accession>
<gene>
    <name evidence="2" type="ORF">MM415B03842_0001</name>
</gene>
<sequence>MCFKELYKRYWTDFNEPLTNQTRRVMLGRPVEFWLITGVIATPFFAAAGFFVWFIPHLLGAW</sequence>